<sequence length="532" mass="64080">MDRKFEKWIKEQNNIPKNAISCFYESISCYRANCFRSAIIMAISGFNMVLQNRILIEKDNILYEVKNNNEISEDIKEIEKLIIDSKLTDENQWDLFLVNNLLIKTRFIYIFSLSNNSKIFEDWVYWRNKRNISAHAKDYDIIFSDVESCYSWILQALKILYPITNINSILTKIDNFFDYFITDISKDINNLCILIETESKKDNLKKINDKLFEILESKKLKNNDKRIYEIISFLLSKSKNKEAYINFFADIIINSNKITFQSIKLFADNKNILHNLEDNIRYQFLNNLIENIGYYIYIKEKDYYIDEITYDIDFSIISELVDFLVKIFDYIESGLLTNLYNSRHLFCLFIEIIKRDDSILSKIDNKYFNDINLEYYLRYKGIVHFLNSLIKFEKINLDKLKEKLINYMYNNRNIVFNSMKELEKYSYIYRIISEGISNIIKNKIYDYINYNGLGDLLSWSDFSNLSKEDLKFFINAYKNKSSLYKYNSIFFSFRIEYLEKYKSEYPDLEYDINYMIEKYNEFAKINSKYLSE</sequence>
<name>A0A5C8E440_9SPIR</name>
<reference evidence="1 2" key="1">
    <citation type="journal article" date="1992" name="Lakartidningen">
        <title>[Penicillin V and not amoxicillin is the first choice preparation in acute otitis].</title>
        <authorList>
            <person name="Kamme C."/>
            <person name="Lundgren K."/>
            <person name="Prellner K."/>
        </authorList>
    </citation>
    <scope>NUCLEOTIDE SEQUENCE [LARGE SCALE GENOMIC DNA]</scope>
    <source>
        <strain evidence="1 2">PC5538III-lc</strain>
    </source>
</reference>
<gene>
    <name evidence="1" type="ORF">EPJ69_05665</name>
</gene>
<dbReference type="Proteomes" id="UP000324707">
    <property type="component" value="Unassembled WGS sequence"/>
</dbReference>
<protein>
    <submittedName>
        <fullName evidence="1">Uncharacterized protein</fullName>
    </submittedName>
</protein>
<accession>A0A5C8E440</accession>
<comment type="caution">
    <text evidence="1">The sequence shown here is derived from an EMBL/GenBank/DDBJ whole genome shotgun (WGS) entry which is preliminary data.</text>
</comment>
<organism evidence="1 2">
    <name type="scientific">Brachyspira aalborgi</name>
    <dbReference type="NCBI Taxonomy" id="29522"/>
    <lineage>
        <taxon>Bacteria</taxon>
        <taxon>Pseudomonadati</taxon>
        <taxon>Spirochaetota</taxon>
        <taxon>Spirochaetia</taxon>
        <taxon>Brachyspirales</taxon>
        <taxon>Brachyspiraceae</taxon>
        <taxon>Brachyspira</taxon>
    </lineage>
</organism>
<dbReference type="AlphaFoldDB" id="A0A5C8E440"/>
<proteinExistence type="predicted"/>
<dbReference type="RefSeq" id="WP_147736534.1">
    <property type="nucleotide sequence ID" value="NZ_SAXX01000014.1"/>
</dbReference>
<dbReference type="EMBL" id="SAXX01000014">
    <property type="protein sequence ID" value="TXJ32657.1"/>
    <property type="molecule type" value="Genomic_DNA"/>
</dbReference>
<evidence type="ECO:0000313" key="1">
    <source>
        <dbReference type="EMBL" id="TXJ32657.1"/>
    </source>
</evidence>
<evidence type="ECO:0000313" key="2">
    <source>
        <dbReference type="Proteomes" id="UP000324707"/>
    </source>
</evidence>